<feature type="domain" description="Peptidase S9 prolyl oligopeptidase catalytic" evidence="1">
    <location>
        <begin position="489"/>
        <end position="685"/>
    </location>
</feature>
<dbReference type="InterPro" id="IPR029058">
    <property type="entry name" value="AB_hydrolase_fold"/>
</dbReference>
<keyword evidence="4" id="KW-1185">Reference proteome</keyword>
<evidence type="ECO:0000259" key="2">
    <source>
        <dbReference type="Pfam" id="PF00930"/>
    </source>
</evidence>
<dbReference type="InterPro" id="IPR001375">
    <property type="entry name" value="Peptidase_S9_cat"/>
</dbReference>
<dbReference type="EMBL" id="AP023355">
    <property type="protein sequence ID" value="BCJ33604.1"/>
    <property type="molecule type" value="Genomic_DNA"/>
</dbReference>
<dbReference type="InterPro" id="IPR002469">
    <property type="entry name" value="Peptidase_S9B_N"/>
</dbReference>
<dbReference type="AlphaFoldDB" id="A0A7R7HW53"/>
<protein>
    <submittedName>
        <fullName evidence="3">Peptidase</fullName>
    </submittedName>
</protein>
<dbReference type="GO" id="GO:0008236">
    <property type="term" value="F:serine-type peptidase activity"/>
    <property type="evidence" value="ECO:0007669"/>
    <property type="project" value="InterPro"/>
</dbReference>
<reference evidence="3 4" key="1">
    <citation type="submission" date="2020-08" db="EMBL/GenBank/DDBJ databases">
        <title>Whole genome shotgun sequence of Actinocatenispora thailandica NBRC 105041.</title>
        <authorList>
            <person name="Komaki H."/>
            <person name="Tamura T."/>
        </authorList>
    </citation>
    <scope>NUCLEOTIDE SEQUENCE [LARGE SCALE GENOMIC DNA]</scope>
    <source>
        <strain evidence="3 4">NBRC 105041</strain>
    </source>
</reference>
<dbReference type="Pfam" id="PF00326">
    <property type="entry name" value="Peptidase_S9"/>
    <property type="match status" value="1"/>
</dbReference>
<sequence length="690" mass="74063">MSDDILREFARTGGFRFGQPRDVTVSPDGARVLFLRAASGHDATTSLWQLDVATGAETLLADGAALTGGELSATERARRERSRERAAGIVGYATDRAADRAVFTVDGQLWLLAGGIPVRLPATGSVVDPRINPAGAHISYVSGGALRVIGVDGTDDRVLAEPETPDVSYGLAEHVAAESMHRDRGHWWSPDSSRLLVARVDDAPVATWYLADPADPARPPAAVRYPSAGTANAIVTLWLIDPDDGSRTEVVWDREGFEYLAAVDWSGPLSILVQSRDQREVQVLAVDEQTGATSLLHADHHDDWWELVPGLPARTASGALVWSADDGDTRRLLVDGTAVTPPGLQLRAVSGVDGDAVLCTAGTEPTEVHVWRWAPDTGPVRLSAGAGVHQGVTGGGTTVLTSRSLEYPGARVTVHRAEAVTPIASHAATATLTPRVRLYELGERALRSALLLPSWYQPGSSAPLPVLLDPYGGPHGQRVLHALDMYLMSQWFAEAGYAVLVTDGRGTPGRGPVWEHSIRGDKLTHALTDQIDALRAAAELHPELDLSRVGIRGWSYGGYLAAAAVLRRPDVFHAAVAGAPVTDPMLYDTHWQERYLGHPDQEPEVYRRNSLIPDATALTRPLLLMHGMVDDNVVVAHTLRLSGALLAAGRPHSVLPLTGVTHMAGQEDVAANLPRLELEFLDRILRPSRP</sequence>
<organism evidence="3 4">
    <name type="scientific">Actinocatenispora thailandica</name>
    <dbReference type="NCBI Taxonomy" id="227318"/>
    <lineage>
        <taxon>Bacteria</taxon>
        <taxon>Bacillati</taxon>
        <taxon>Actinomycetota</taxon>
        <taxon>Actinomycetes</taxon>
        <taxon>Micromonosporales</taxon>
        <taxon>Micromonosporaceae</taxon>
        <taxon>Actinocatenispora</taxon>
    </lineage>
</organism>
<dbReference type="GO" id="GO:0006508">
    <property type="term" value="P:proteolysis"/>
    <property type="evidence" value="ECO:0007669"/>
    <property type="project" value="InterPro"/>
</dbReference>
<dbReference type="InterPro" id="IPR050278">
    <property type="entry name" value="Serine_Prot_S9B/DPPIV"/>
</dbReference>
<dbReference type="Gene3D" id="3.40.50.1820">
    <property type="entry name" value="alpha/beta hydrolase"/>
    <property type="match status" value="1"/>
</dbReference>
<dbReference type="SUPFAM" id="SSF82171">
    <property type="entry name" value="DPP6 N-terminal domain-like"/>
    <property type="match status" value="1"/>
</dbReference>
<proteinExistence type="predicted"/>
<dbReference type="KEGG" id="atl:Athai_11070"/>
<dbReference type="Gene3D" id="2.140.10.30">
    <property type="entry name" value="Dipeptidylpeptidase IV, N-terminal domain"/>
    <property type="match status" value="1"/>
</dbReference>
<dbReference type="PANTHER" id="PTHR11731:SF193">
    <property type="entry name" value="DIPEPTIDYL PEPTIDASE 9"/>
    <property type="match status" value="1"/>
</dbReference>
<gene>
    <name evidence="3" type="ORF">Athai_11070</name>
</gene>
<dbReference type="PANTHER" id="PTHR11731">
    <property type="entry name" value="PROTEASE FAMILY S9B,C DIPEPTIDYL-PEPTIDASE IV-RELATED"/>
    <property type="match status" value="1"/>
</dbReference>
<evidence type="ECO:0000313" key="4">
    <source>
        <dbReference type="Proteomes" id="UP000611640"/>
    </source>
</evidence>
<dbReference type="GO" id="GO:0008239">
    <property type="term" value="F:dipeptidyl-peptidase activity"/>
    <property type="evidence" value="ECO:0007669"/>
    <property type="project" value="TreeGrafter"/>
</dbReference>
<feature type="domain" description="Dipeptidylpeptidase IV N-terminal" evidence="2">
    <location>
        <begin position="122"/>
        <end position="308"/>
    </location>
</feature>
<evidence type="ECO:0000313" key="3">
    <source>
        <dbReference type="EMBL" id="BCJ33604.1"/>
    </source>
</evidence>
<accession>A0A7R7HW53</accession>
<evidence type="ECO:0000259" key="1">
    <source>
        <dbReference type="Pfam" id="PF00326"/>
    </source>
</evidence>
<dbReference type="RefSeq" id="WP_203960466.1">
    <property type="nucleotide sequence ID" value="NZ_AP023355.1"/>
</dbReference>
<dbReference type="Pfam" id="PF00930">
    <property type="entry name" value="DPPIV_N"/>
    <property type="match status" value="1"/>
</dbReference>
<name>A0A7R7HW53_9ACTN</name>
<dbReference type="SUPFAM" id="SSF53474">
    <property type="entry name" value="alpha/beta-Hydrolases"/>
    <property type="match status" value="1"/>
</dbReference>
<dbReference type="Proteomes" id="UP000611640">
    <property type="component" value="Chromosome"/>
</dbReference>